<gene>
    <name evidence="6" type="ORF">LPC04_25670</name>
</gene>
<feature type="domain" description="RsdA/BaiN/AoA(So)-like insert" evidence="5">
    <location>
        <begin position="194"/>
        <end position="348"/>
    </location>
</feature>
<sequence>MKRVDVVVIGAGAAGLFCAAQAGQRGARVLLIDHADKIAEKIRISGGGRCNFTNRDATPANFHSRNPHFCRSALARYTSQDFIALVQRHRIAFHEKHRGQLFCDDSSQQIIDLLMRECEDGNVERWQPCAVRALRAREGAGERAPRYEIDTDRGPVEARSVVIATGGLPVPKIGATDFGLRIAKQFGHPLVEPRPALVPLVFDAAEWAPFVALAGVSLEVEISSGSGKQRARFVEDLLFTHRGLSGPAVLQASSYWQPGETLQIAFAPGTDWCQTLSRAKATSRRQLGNELATHLPQRLAQAWLARGGLPEDKPMPEVADKPLRQLAESLSAWRIAPAGTEGWKKAEVMAGGVDTREIDSKTMESRRAPGLHFIGEVVDVTGWLGGYNFQWAWASGYACAEALAADSRVAAA</sequence>
<dbReference type="RefSeq" id="WP_275685166.1">
    <property type="nucleotide sequence ID" value="NZ_JAJLJH010000012.1"/>
</dbReference>
<dbReference type="Pfam" id="PF22780">
    <property type="entry name" value="HI0933_like_1st"/>
    <property type="match status" value="1"/>
</dbReference>
<evidence type="ECO:0000313" key="7">
    <source>
        <dbReference type="Proteomes" id="UP001139353"/>
    </source>
</evidence>
<evidence type="ECO:0000256" key="1">
    <source>
        <dbReference type="ARBA" id="ARBA00001974"/>
    </source>
</evidence>
<keyword evidence="2" id="KW-0285">Flavoprotein</keyword>
<dbReference type="SUPFAM" id="SSF51905">
    <property type="entry name" value="FAD/NAD(P)-binding domain"/>
    <property type="match status" value="1"/>
</dbReference>
<dbReference type="AlphaFoldDB" id="A0A9X2C404"/>
<dbReference type="InterPro" id="IPR036188">
    <property type="entry name" value="FAD/NAD-bd_sf"/>
</dbReference>
<dbReference type="InterPro" id="IPR055178">
    <property type="entry name" value="RsdA/BaiN/AoA(So)-like_dom"/>
</dbReference>
<proteinExistence type="predicted"/>
<dbReference type="Proteomes" id="UP001139353">
    <property type="component" value="Unassembled WGS sequence"/>
</dbReference>
<dbReference type="Gene3D" id="2.40.30.10">
    <property type="entry name" value="Translation factors"/>
    <property type="match status" value="1"/>
</dbReference>
<keyword evidence="7" id="KW-1185">Reference proteome</keyword>
<feature type="domain" description="RsdA/BaiN/AoA(So)-like Rossmann fold-like" evidence="4">
    <location>
        <begin position="5"/>
        <end position="401"/>
    </location>
</feature>
<dbReference type="PRINTS" id="PR00368">
    <property type="entry name" value="FADPNR"/>
</dbReference>
<dbReference type="InterPro" id="IPR023166">
    <property type="entry name" value="BaiN-like_dom_sf"/>
</dbReference>
<evidence type="ECO:0000256" key="2">
    <source>
        <dbReference type="ARBA" id="ARBA00022630"/>
    </source>
</evidence>
<dbReference type="SUPFAM" id="SSF160996">
    <property type="entry name" value="HI0933 insert domain-like"/>
    <property type="match status" value="1"/>
</dbReference>
<comment type="cofactor">
    <cofactor evidence="1">
        <name>FAD</name>
        <dbReference type="ChEBI" id="CHEBI:57692"/>
    </cofactor>
</comment>
<dbReference type="EMBL" id="JAJLJH010000012">
    <property type="protein sequence ID" value="MCK9689119.1"/>
    <property type="molecule type" value="Genomic_DNA"/>
</dbReference>
<dbReference type="InterPro" id="IPR057661">
    <property type="entry name" value="RsdA/BaiN/AoA(So)_Rossmann"/>
</dbReference>
<accession>A0A9X2C404</accession>
<name>A0A9X2C404_9BURK</name>
<evidence type="ECO:0000313" key="6">
    <source>
        <dbReference type="EMBL" id="MCK9689119.1"/>
    </source>
</evidence>
<organism evidence="6 7">
    <name type="scientific">Scleromatobacter humisilvae</name>
    <dbReference type="NCBI Taxonomy" id="2897159"/>
    <lineage>
        <taxon>Bacteria</taxon>
        <taxon>Pseudomonadati</taxon>
        <taxon>Pseudomonadota</taxon>
        <taxon>Betaproteobacteria</taxon>
        <taxon>Burkholderiales</taxon>
        <taxon>Sphaerotilaceae</taxon>
        <taxon>Scleromatobacter</taxon>
    </lineage>
</organism>
<evidence type="ECO:0000256" key="3">
    <source>
        <dbReference type="ARBA" id="ARBA00022827"/>
    </source>
</evidence>
<dbReference type="Gene3D" id="3.50.50.60">
    <property type="entry name" value="FAD/NAD(P)-binding domain"/>
    <property type="match status" value="1"/>
</dbReference>
<keyword evidence="3" id="KW-0274">FAD</keyword>
<comment type="caution">
    <text evidence="6">The sequence shown here is derived from an EMBL/GenBank/DDBJ whole genome shotgun (WGS) entry which is preliminary data.</text>
</comment>
<evidence type="ECO:0000259" key="4">
    <source>
        <dbReference type="Pfam" id="PF03486"/>
    </source>
</evidence>
<dbReference type="PANTHER" id="PTHR42887">
    <property type="entry name" value="OS12G0638800 PROTEIN"/>
    <property type="match status" value="1"/>
</dbReference>
<evidence type="ECO:0000259" key="5">
    <source>
        <dbReference type="Pfam" id="PF22780"/>
    </source>
</evidence>
<protein>
    <submittedName>
        <fullName evidence="6">NAD(P)/FAD-dependent oxidoreductase</fullName>
    </submittedName>
</protein>
<dbReference type="Gene3D" id="1.10.8.260">
    <property type="entry name" value="HI0933 insert domain-like"/>
    <property type="match status" value="1"/>
</dbReference>
<dbReference type="InterPro" id="IPR004792">
    <property type="entry name" value="BaiN-like"/>
</dbReference>
<reference evidence="6" key="1">
    <citation type="submission" date="2021-11" db="EMBL/GenBank/DDBJ databases">
        <title>BS-T2-15 a new species belonging to the Comamonadaceae family isolated from the soil of a French oak forest.</title>
        <authorList>
            <person name="Mieszkin S."/>
            <person name="Alain K."/>
        </authorList>
    </citation>
    <scope>NUCLEOTIDE SEQUENCE</scope>
    <source>
        <strain evidence="6">BS-T2-15</strain>
    </source>
</reference>
<dbReference type="PANTHER" id="PTHR42887:SF2">
    <property type="entry name" value="OS12G0638800 PROTEIN"/>
    <property type="match status" value="1"/>
</dbReference>
<dbReference type="Pfam" id="PF03486">
    <property type="entry name" value="HI0933_like"/>
    <property type="match status" value="1"/>
</dbReference>
<dbReference type="PRINTS" id="PR00411">
    <property type="entry name" value="PNDRDTASEI"/>
</dbReference>
<dbReference type="NCBIfam" id="TIGR00275">
    <property type="entry name" value="aminoacetone oxidase family FAD-binding enzyme"/>
    <property type="match status" value="1"/>
</dbReference>